<proteinExistence type="predicted"/>
<accession>A0A182F899</accession>
<evidence type="ECO:0000313" key="1">
    <source>
        <dbReference type="EnsemblMetazoa" id="AALB002723-PA"/>
    </source>
</evidence>
<evidence type="ECO:0000313" key="2">
    <source>
        <dbReference type="Proteomes" id="UP000069272"/>
    </source>
</evidence>
<organism evidence="1 2">
    <name type="scientific">Anopheles albimanus</name>
    <name type="common">New world malaria mosquito</name>
    <dbReference type="NCBI Taxonomy" id="7167"/>
    <lineage>
        <taxon>Eukaryota</taxon>
        <taxon>Metazoa</taxon>
        <taxon>Ecdysozoa</taxon>
        <taxon>Arthropoda</taxon>
        <taxon>Hexapoda</taxon>
        <taxon>Insecta</taxon>
        <taxon>Pterygota</taxon>
        <taxon>Neoptera</taxon>
        <taxon>Endopterygota</taxon>
        <taxon>Diptera</taxon>
        <taxon>Nematocera</taxon>
        <taxon>Culicoidea</taxon>
        <taxon>Culicidae</taxon>
        <taxon>Anophelinae</taxon>
        <taxon>Anopheles</taxon>
    </lineage>
</organism>
<reference evidence="1" key="2">
    <citation type="submission" date="2022-08" db="UniProtKB">
        <authorList>
            <consortium name="EnsemblMetazoa"/>
        </authorList>
    </citation>
    <scope>IDENTIFICATION</scope>
    <source>
        <strain evidence="1">STECLA/ALBI9_A</strain>
    </source>
</reference>
<dbReference type="AlphaFoldDB" id="A0A182F899"/>
<dbReference type="Proteomes" id="UP000069272">
    <property type="component" value="Chromosome 2R"/>
</dbReference>
<reference evidence="1 2" key="1">
    <citation type="journal article" date="2017" name="G3 (Bethesda)">
        <title>The Physical Genome Mapping of Anopheles albimanus Corrected Scaffold Misassemblies and Identified Interarm Rearrangements in Genus Anopheles.</title>
        <authorList>
            <person name="Artemov G.N."/>
            <person name="Peery A.N."/>
            <person name="Jiang X."/>
            <person name="Tu Z."/>
            <person name="Stegniy V.N."/>
            <person name="Sharakhova M.V."/>
            <person name="Sharakhov I.V."/>
        </authorList>
    </citation>
    <scope>NUCLEOTIDE SEQUENCE [LARGE SCALE GENOMIC DNA]</scope>
    <source>
        <strain evidence="1 2">ALBI9_A</strain>
    </source>
</reference>
<name>A0A182F899_ANOAL</name>
<keyword evidence="2" id="KW-1185">Reference proteome</keyword>
<protein>
    <submittedName>
        <fullName evidence="1">Uncharacterized protein</fullName>
    </submittedName>
</protein>
<dbReference type="VEuPathDB" id="VectorBase:AALB002723"/>
<dbReference type="EnsemblMetazoa" id="AALB002723-RA">
    <property type="protein sequence ID" value="AALB002723-PA"/>
    <property type="gene ID" value="AALB002723"/>
</dbReference>
<sequence length="136" mass="15030">MKRLFAGDSMLGPLAMPMHRCILDAPRGDANGTQSPVMELHPSSPSVLRRGSVAFSPVGRSPDFVASRRDADATSQMQDDGGERNLILQHATRHRAYSSANPYFIQWIQRYPVPPSASRLLLLDKLDTRPKPESSC</sequence>